<dbReference type="PANTHER" id="PTHR30344:SF1">
    <property type="entry name" value="6-PHOSPHOGLUCONOLACTONASE"/>
    <property type="match status" value="1"/>
</dbReference>
<dbReference type="Gene3D" id="2.130.10.10">
    <property type="entry name" value="YVTN repeat-like/Quinoprotein amine dehydrogenase"/>
    <property type="match status" value="1"/>
</dbReference>
<dbReference type="SUPFAM" id="SSF51004">
    <property type="entry name" value="C-terminal (heme d1) domain of cytochrome cd1-nitrite reductase"/>
    <property type="match status" value="1"/>
</dbReference>
<evidence type="ECO:0000313" key="4">
    <source>
        <dbReference type="EMBL" id="SFE14840.1"/>
    </source>
</evidence>
<gene>
    <name evidence="3" type="ORF">SAMN02982929_02012</name>
    <name evidence="4" type="ORF">SAMN05216506_10973</name>
</gene>
<dbReference type="SMR" id="A0A1H5ZWK5"/>
<reference evidence="3" key="2">
    <citation type="submission" date="2016-10" db="EMBL/GenBank/DDBJ databases">
        <authorList>
            <person name="de Groot N.N."/>
        </authorList>
    </citation>
    <scope>NUCLEOTIDE SEQUENCE [LARGE SCALE GENOMIC DNA]</scope>
    <source>
        <strain evidence="3">ATCC 20501</strain>
    </source>
</reference>
<dbReference type="RefSeq" id="WP_093355474.1">
    <property type="nucleotide sequence ID" value="NZ_FNVB01000003.1"/>
</dbReference>
<dbReference type="PROSITE" id="PS51318">
    <property type="entry name" value="TAT"/>
    <property type="match status" value="1"/>
</dbReference>
<dbReference type="EMBL" id="FNVB01000003">
    <property type="protein sequence ID" value="SEG40165.1"/>
    <property type="molecule type" value="Genomic_DNA"/>
</dbReference>
<evidence type="ECO:0000313" key="5">
    <source>
        <dbReference type="Proteomes" id="UP000199690"/>
    </source>
</evidence>
<protein>
    <submittedName>
        <fullName evidence="3 4">6-phosphogluconolactonase</fullName>
    </submittedName>
</protein>
<dbReference type="Proteomes" id="UP000236729">
    <property type="component" value="Unassembled WGS sequence"/>
</dbReference>
<accession>A0A1H5ZWK5</accession>
<dbReference type="InterPro" id="IPR050282">
    <property type="entry name" value="Cycloisomerase_2"/>
</dbReference>
<proteinExistence type="inferred from homology"/>
<dbReference type="InterPro" id="IPR019405">
    <property type="entry name" value="Lactonase_7-beta_prop"/>
</dbReference>
<dbReference type="Pfam" id="PF10282">
    <property type="entry name" value="Lactonase"/>
    <property type="match status" value="1"/>
</dbReference>
<dbReference type="Proteomes" id="UP000199690">
    <property type="component" value="Unassembled WGS sequence"/>
</dbReference>
<keyword evidence="2" id="KW-0472">Membrane</keyword>
<evidence type="ECO:0000313" key="6">
    <source>
        <dbReference type="Proteomes" id="UP000236729"/>
    </source>
</evidence>
<sequence>MNGAREIGRAGFLRLVGLGIAAVGAGSALPAREAAAAAPRALSVYSGNFSPAIELAELDLASGTLTGTGSVSGVDSPAFLIGNADGTRVYAVNDIDEGRVTALSVGPDGGLTVLGSQPSHAVMPTHLAIHPGGEHLIVANYGSGSTAVFPILPDGRLGPQTDLVQYEGSGPVPGRQEGPHAHMVVITPDGRYVLVPDLGTDTVHVHSLDTGTGKLETLGATRLAPGSGPRHLVFHPDAPFLYVADELDSTVTVCAYDADRAAITPGQVISTVPPGAPVNFPAEILISADGRFVYVSNRGHDSIARFAVEAGGQRLRLLDTVPCGGRWPRHIAITPDGRWMHASNQYSNTITAFRVDAESGALSPVGEPFPTPSPVCLLHGGVR</sequence>
<dbReference type="EMBL" id="FOME01000009">
    <property type="protein sequence ID" value="SFE14840.1"/>
    <property type="molecule type" value="Genomic_DNA"/>
</dbReference>
<keyword evidence="5" id="KW-1185">Reference proteome</keyword>
<dbReference type="InterPro" id="IPR015943">
    <property type="entry name" value="WD40/YVTN_repeat-like_dom_sf"/>
</dbReference>
<reference evidence="5 6" key="1">
    <citation type="submission" date="2016-10" db="EMBL/GenBank/DDBJ databases">
        <authorList>
            <person name="Varghese N."/>
            <person name="Submissions S."/>
        </authorList>
    </citation>
    <scope>NUCLEOTIDE SEQUENCE [LARGE SCALE GENOMIC DNA]</scope>
    <source>
        <strain evidence="6">ATCC 20501</strain>
        <strain evidence="4 5">CGMCC 4.3529</strain>
    </source>
</reference>
<dbReference type="InterPro" id="IPR011048">
    <property type="entry name" value="Haem_d1_sf"/>
</dbReference>
<feature type="transmembrane region" description="Helical" evidence="2">
    <location>
        <begin position="12"/>
        <end position="31"/>
    </location>
</feature>
<comment type="similarity">
    <text evidence="1">Belongs to the cycloisomerase 2 family.</text>
</comment>
<dbReference type="InterPro" id="IPR006311">
    <property type="entry name" value="TAT_signal"/>
</dbReference>
<dbReference type="PANTHER" id="PTHR30344">
    <property type="entry name" value="6-PHOSPHOGLUCONOLACTONASE-RELATED"/>
    <property type="match status" value="1"/>
</dbReference>
<dbReference type="GO" id="GO:0017057">
    <property type="term" value="F:6-phosphogluconolactonase activity"/>
    <property type="evidence" value="ECO:0007669"/>
    <property type="project" value="TreeGrafter"/>
</dbReference>
<dbReference type="GO" id="GO:0016853">
    <property type="term" value="F:isomerase activity"/>
    <property type="evidence" value="ECO:0007669"/>
    <property type="project" value="UniProtKB-KW"/>
</dbReference>
<dbReference type="GO" id="GO:0005829">
    <property type="term" value="C:cytosol"/>
    <property type="evidence" value="ECO:0007669"/>
    <property type="project" value="TreeGrafter"/>
</dbReference>
<evidence type="ECO:0000256" key="2">
    <source>
        <dbReference type="SAM" id="Phobius"/>
    </source>
</evidence>
<keyword evidence="2" id="KW-1133">Transmembrane helix</keyword>
<dbReference type="AlphaFoldDB" id="A0A1H5ZWK5"/>
<accession>A0A1I1YAB3</accession>
<keyword evidence="2" id="KW-0812">Transmembrane</keyword>
<organism evidence="3 6">
    <name type="scientific">Saccharopolyspora kobensis</name>
    <dbReference type="NCBI Taxonomy" id="146035"/>
    <lineage>
        <taxon>Bacteria</taxon>
        <taxon>Bacillati</taxon>
        <taxon>Actinomycetota</taxon>
        <taxon>Actinomycetes</taxon>
        <taxon>Pseudonocardiales</taxon>
        <taxon>Pseudonocardiaceae</taxon>
        <taxon>Saccharopolyspora</taxon>
    </lineage>
</organism>
<name>A0A1H5ZWK5_9PSEU</name>
<evidence type="ECO:0000256" key="1">
    <source>
        <dbReference type="ARBA" id="ARBA00005564"/>
    </source>
</evidence>
<keyword evidence="3" id="KW-0413">Isomerase</keyword>
<evidence type="ECO:0000313" key="3">
    <source>
        <dbReference type="EMBL" id="SEG40165.1"/>
    </source>
</evidence>